<evidence type="ECO:0000313" key="3">
    <source>
        <dbReference type="Proteomes" id="UP000051952"/>
    </source>
</evidence>
<proteinExistence type="predicted"/>
<sequence>MQFHELCLSLLKANRTMPSEEKQSALVDSPPDTMLVLPEAAEQEHLPRLIAGLRRSTRTAEGDVQFLQRRVQKLKAEEEHVWKKLESARELREKSESARQRRQEEAEARASQKQRLLDEQARERARLHDERDAHRHSLFLARSKLAMQKRERSSRLRTESRELSQERIAKHNAHDKNAAHHHQLIVDMHVRALQSRNEQHQSQQREAVVLREKQHQQVSLAASLLTEEAQIIHRLQQIKRETTSVLSGTVSSAGLTPSPRKPPRPPAASPIAPSPHSARRDVS</sequence>
<evidence type="ECO:0000313" key="2">
    <source>
        <dbReference type="EMBL" id="CUG91358.1"/>
    </source>
</evidence>
<accession>A0A0S4JS56</accession>
<dbReference type="VEuPathDB" id="TriTrypDB:BSAL_31485"/>
<reference evidence="3" key="1">
    <citation type="submission" date="2015-09" db="EMBL/GenBank/DDBJ databases">
        <authorList>
            <consortium name="Pathogen Informatics"/>
        </authorList>
    </citation>
    <scope>NUCLEOTIDE SEQUENCE [LARGE SCALE GENOMIC DNA]</scope>
    <source>
        <strain evidence="3">Lake Konstanz</strain>
    </source>
</reference>
<feature type="region of interest" description="Disordered" evidence="1">
    <location>
        <begin position="87"/>
        <end position="116"/>
    </location>
</feature>
<protein>
    <submittedName>
        <fullName evidence="2">Uncharacterized protein</fullName>
    </submittedName>
</protein>
<keyword evidence="3" id="KW-1185">Reference proteome</keyword>
<gene>
    <name evidence="2" type="ORF">BSAL_31485</name>
</gene>
<dbReference type="EMBL" id="CYKH01001912">
    <property type="protein sequence ID" value="CUG91358.1"/>
    <property type="molecule type" value="Genomic_DNA"/>
</dbReference>
<feature type="compositionally biased region" description="Polar residues" evidence="1">
    <location>
        <begin position="243"/>
        <end position="255"/>
    </location>
</feature>
<dbReference type="AlphaFoldDB" id="A0A0S4JS56"/>
<feature type="region of interest" description="Disordered" evidence="1">
    <location>
        <begin position="140"/>
        <end position="164"/>
    </location>
</feature>
<evidence type="ECO:0000256" key="1">
    <source>
        <dbReference type="SAM" id="MobiDB-lite"/>
    </source>
</evidence>
<feature type="region of interest" description="Disordered" evidence="1">
    <location>
        <begin position="243"/>
        <end position="283"/>
    </location>
</feature>
<dbReference type="Proteomes" id="UP000051952">
    <property type="component" value="Unassembled WGS sequence"/>
</dbReference>
<name>A0A0S4JS56_BODSA</name>
<organism evidence="2 3">
    <name type="scientific">Bodo saltans</name>
    <name type="common">Flagellated protozoan</name>
    <dbReference type="NCBI Taxonomy" id="75058"/>
    <lineage>
        <taxon>Eukaryota</taxon>
        <taxon>Discoba</taxon>
        <taxon>Euglenozoa</taxon>
        <taxon>Kinetoplastea</taxon>
        <taxon>Metakinetoplastina</taxon>
        <taxon>Eubodonida</taxon>
        <taxon>Bodonidae</taxon>
        <taxon>Bodo</taxon>
    </lineage>
</organism>
<feature type="compositionally biased region" description="Basic and acidic residues" evidence="1">
    <location>
        <begin position="148"/>
        <end position="164"/>
    </location>
</feature>